<evidence type="ECO:0000256" key="1">
    <source>
        <dbReference type="SAM" id="MobiDB-lite"/>
    </source>
</evidence>
<keyword evidence="2" id="KW-0812">Transmembrane</keyword>
<keyword evidence="2" id="KW-1133">Transmembrane helix</keyword>
<feature type="region of interest" description="Disordered" evidence="1">
    <location>
        <begin position="34"/>
        <end position="101"/>
    </location>
</feature>
<evidence type="ECO:0000313" key="3">
    <source>
        <dbReference type="EMBL" id="SUM68032.1"/>
    </source>
</evidence>
<dbReference type="RefSeq" id="WP_115312605.1">
    <property type="nucleotide sequence ID" value="NZ_CP066042.1"/>
</dbReference>
<protein>
    <submittedName>
        <fullName evidence="3">Uncharacterized protein</fullName>
    </submittedName>
</protein>
<reference evidence="3 4" key="1">
    <citation type="submission" date="2018-06" db="EMBL/GenBank/DDBJ databases">
        <authorList>
            <consortium name="Pathogen Informatics"/>
            <person name="Doyle S."/>
        </authorList>
    </citation>
    <scope>NUCLEOTIDE SEQUENCE [LARGE SCALE GENOMIC DNA]</scope>
    <source>
        <strain evidence="3 4">NCTC11807</strain>
    </source>
</reference>
<keyword evidence="4" id="KW-1185">Reference proteome</keyword>
<dbReference type="AlphaFoldDB" id="A0A380H186"/>
<dbReference type="EMBL" id="UHDZ01000001">
    <property type="protein sequence ID" value="SUM68032.1"/>
    <property type="molecule type" value="Genomic_DNA"/>
</dbReference>
<accession>A0A380H186</accession>
<evidence type="ECO:0000256" key="2">
    <source>
        <dbReference type="SAM" id="Phobius"/>
    </source>
</evidence>
<sequence length="101" mass="11795">MAFNIWMWILLALIIIVTIAVILILTVGSVLEERSYDHRSETEKRQNTEKNLEMANDHTDEDDEVDSIVNNQPKEMKSHIKKKNLQDAHSHDYHVTHDDSK</sequence>
<name>A0A380H186_9STAP</name>
<dbReference type="GeneID" id="63935109"/>
<organism evidence="3 4">
    <name type="scientific">Staphylococcus saccharolyticus</name>
    <dbReference type="NCBI Taxonomy" id="33028"/>
    <lineage>
        <taxon>Bacteria</taxon>
        <taxon>Bacillati</taxon>
        <taxon>Bacillota</taxon>
        <taxon>Bacilli</taxon>
        <taxon>Bacillales</taxon>
        <taxon>Staphylococcaceae</taxon>
        <taxon>Staphylococcus</taxon>
    </lineage>
</organism>
<feature type="compositionally biased region" description="Basic and acidic residues" evidence="1">
    <location>
        <begin position="74"/>
        <end position="101"/>
    </location>
</feature>
<feature type="compositionally biased region" description="Basic and acidic residues" evidence="1">
    <location>
        <begin position="34"/>
        <end position="58"/>
    </location>
</feature>
<evidence type="ECO:0000313" key="4">
    <source>
        <dbReference type="Proteomes" id="UP000255425"/>
    </source>
</evidence>
<keyword evidence="2" id="KW-0472">Membrane</keyword>
<gene>
    <name evidence="3" type="ORF">NCTC11807_00400</name>
</gene>
<dbReference type="Proteomes" id="UP000255425">
    <property type="component" value="Unassembled WGS sequence"/>
</dbReference>
<feature type="transmembrane region" description="Helical" evidence="2">
    <location>
        <begin position="6"/>
        <end position="31"/>
    </location>
</feature>
<proteinExistence type="predicted"/>